<feature type="domain" description="HTH cro/C1-type" evidence="1">
    <location>
        <begin position="34"/>
        <end position="90"/>
    </location>
</feature>
<proteinExistence type="predicted"/>
<dbReference type="RefSeq" id="WP_096361645.1">
    <property type="nucleotide sequence ID" value="NZ_AP014879.1"/>
</dbReference>
<organism evidence="2 3">
    <name type="scientific">Sulfuricaulis limicola</name>
    <dbReference type="NCBI Taxonomy" id="1620215"/>
    <lineage>
        <taxon>Bacteria</taxon>
        <taxon>Pseudomonadati</taxon>
        <taxon>Pseudomonadota</taxon>
        <taxon>Gammaproteobacteria</taxon>
        <taxon>Acidiferrobacterales</taxon>
        <taxon>Acidiferrobacteraceae</taxon>
        <taxon>Sulfuricaulis</taxon>
    </lineage>
</organism>
<dbReference type="CDD" id="cd00093">
    <property type="entry name" value="HTH_XRE"/>
    <property type="match status" value="1"/>
</dbReference>
<dbReference type="EMBL" id="AP014879">
    <property type="protein sequence ID" value="BAV34954.1"/>
    <property type="molecule type" value="Genomic_DNA"/>
</dbReference>
<dbReference type="InterPro" id="IPR010982">
    <property type="entry name" value="Lambda_DNA-bd_dom_sf"/>
</dbReference>
<keyword evidence="3" id="KW-1185">Reference proteome</keyword>
<dbReference type="SUPFAM" id="SSF47413">
    <property type="entry name" value="lambda repressor-like DNA-binding domains"/>
    <property type="match status" value="1"/>
</dbReference>
<dbReference type="NCBIfam" id="TIGR02612">
    <property type="entry name" value="mob_myst_A"/>
    <property type="match status" value="1"/>
</dbReference>
<evidence type="ECO:0000313" key="2">
    <source>
        <dbReference type="EMBL" id="BAV34954.1"/>
    </source>
</evidence>
<accession>A0A1B4XJI6</accession>
<dbReference type="Proteomes" id="UP000243180">
    <property type="component" value="Chromosome"/>
</dbReference>
<dbReference type="PROSITE" id="PS50943">
    <property type="entry name" value="HTH_CROC1"/>
    <property type="match status" value="1"/>
</dbReference>
<name>A0A1B4XJI6_9GAMM</name>
<dbReference type="KEGG" id="slim:SCL_2677"/>
<dbReference type="Gene3D" id="1.10.260.40">
    <property type="entry name" value="lambda repressor-like DNA-binding domains"/>
    <property type="match status" value="1"/>
</dbReference>
<dbReference type="SMART" id="SM00530">
    <property type="entry name" value="HTH_XRE"/>
    <property type="match status" value="1"/>
</dbReference>
<dbReference type="GO" id="GO:0003677">
    <property type="term" value="F:DNA binding"/>
    <property type="evidence" value="ECO:0007669"/>
    <property type="project" value="UniProtKB-KW"/>
</dbReference>
<sequence>MVKKYQKTALEQLDASLVRFAPLRDLPPPKKGWIRAIRDALGMSGRQLGRRMGVSKMWVGDMERLEASGATTLKTLRRAAEAMDCMLVYAIVPKTTLKDTLLKQARQKVRQDLARASHTMALEDQALAKDEAAKATEAAAASLLHKLPKTFWD</sequence>
<dbReference type="AlphaFoldDB" id="A0A1B4XJI6"/>
<dbReference type="InterPro" id="IPR001387">
    <property type="entry name" value="Cro/C1-type_HTH"/>
</dbReference>
<reference evidence="2 3" key="1">
    <citation type="submission" date="2015-05" db="EMBL/GenBank/DDBJ databases">
        <title>Complete genome sequence of a sulfur-oxidizing gammaproteobacterium strain HA5.</title>
        <authorList>
            <person name="Miura A."/>
            <person name="Kojima H."/>
            <person name="Fukui M."/>
        </authorList>
    </citation>
    <scope>NUCLEOTIDE SEQUENCE [LARGE SCALE GENOMIC DNA]</scope>
    <source>
        <strain evidence="2 3">HA5</strain>
    </source>
</reference>
<dbReference type="OrthoDB" id="5951507at2"/>
<dbReference type="InParanoid" id="A0A1B4XJI6"/>
<keyword evidence="2" id="KW-0238">DNA-binding</keyword>
<protein>
    <submittedName>
        <fullName evidence="2">DNA-binding protein</fullName>
    </submittedName>
</protein>
<gene>
    <name evidence="2" type="ORF">SCL_2677</name>
</gene>
<evidence type="ECO:0000313" key="3">
    <source>
        <dbReference type="Proteomes" id="UP000243180"/>
    </source>
</evidence>
<dbReference type="InterPro" id="IPR013435">
    <property type="entry name" value="Mobile_mystery_prot_A"/>
</dbReference>
<evidence type="ECO:0000259" key="1">
    <source>
        <dbReference type="PROSITE" id="PS50943"/>
    </source>
</evidence>